<dbReference type="Proteomes" id="UP000238007">
    <property type="component" value="Unassembled WGS sequence"/>
</dbReference>
<organism evidence="2 3">
    <name type="scientific">Yoonia maritima</name>
    <dbReference type="NCBI Taxonomy" id="1435347"/>
    <lineage>
        <taxon>Bacteria</taxon>
        <taxon>Pseudomonadati</taxon>
        <taxon>Pseudomonadota</taxon>
        <taxon>Alphaproteobacteria</taxon>
        <taxon>Rhodobacterales</taxon>
        <taxon>Paracoccaceae</taxon>
        <taxon>Yoonia</taxon>
    </lineage>
</organism>
<accession>A0A2T0W4W0</accession>
<dbReference type="InterPro" id="IPR007138">
    <property type="entry name" value="ABM_dom"/>
</dbReference>
<protein>
    <submittedName>
        <fullName evidence="2">Quinol monooxygenase YgiN</fullName>
    </submittedName>
</protein>
<sequence length="95" mass="10579">MGKPGNVRLTGTIVIPADQLEDLVPLLEEHIVLTRKEPGCLHFDVTQDAETPELFHVSELFTCEDAFATHQKNGAARRWGPASANLSRDFHKETL</sequence>
<dbReference type="Pfam" id="PF03992">
    <property type="entry name" value="ABM"/>
    <property type="match status" value="1"/>
</dbReference>
<proteinExistence type="predicted"/>
<dbReference type="Gene3D" id="3.30.70.100">
    <property type="match status" value="1"/>
</dbReference>
<reference evidence="2 3" key="1">
    <citation type="submission" date="2018-03" db="EMBL/GenBank/DDBJ databases">
        <title>Genomic Encyclopedia of Archaeal and Bacterial Type Strains, Phase II (KMG-II): from individual species to whole genera.</title>
        <authorList>
            <person name="Goeker M."/>
        </authorList>
    </citation>
    <scope>NUCLEOTIDE SEQUENCE [LARGE SCALE GENOMIC DNA]</scope>
    <source>
        <strain evidence="2 3">DSM 101533</strain>
    </source>
</reference>
<dbReference type="SUPFAM" id="SSF54909">
    <property type="entry name" value="Dimeric alpha+beta barrel"/>
    <property type="match status" value="1"/>
</dbReference>
<evidence type="ECO:0000313" key="3">
    <source>
        <dbReference type="Proteomes" id="UP000238007"/>
    </source>
</evidence>
<name>A0A2T0W4W0_9RHOB</name>
<dbReference type="PROSITE" id="PS51725">
    <property type="entry name" value="ABM"/>
    <property type="match status" value="1"/>
</dbReference>
<dbReference type="AlphaFoldDB" id="A0A2T0W4W0"/>
<keyword evidence="2" id="KW-0560">Oxidoreductase</keyword>
<dbReference type="EMBL" id="PVTP01000001">
    <property type="protein sequence ID" value="PRY80509.1"/>
    <property type="molecule type" value="Genomic_DNA"/>
</dbReference>
<evidence type="ECO:0000313" key="2">
    <source>
        <dbReference type="EMBL" id="PRY80509.1"/>
    </source>
</evidence>
<keyword evidence="2" id="KW-0503">Monooxygenase</keyword>
<comment type="caution">
    <text evidence="2">The sequence shown here is derived from an EMBL/GenBank/DDBJ whole genome shotgun (WGS) entry which is preliminary data.</text>
</comment>
<keyword evidence="3" id="KW-1185">Reference proteome</keyword>
<dbReference type="InterPro" id="IPR011008">
    <property type="entry name" value="Dimeric_a/b-barrel"/>
</dbReference>
<feature type="domain" description="ABM" evidence="1">
    <location>
        <begin position="7"/>
        <end position="95"/>
    </location>
</feature>
<gene>
    <name evidence="2" type="ORF">CLV80_101364</name>
</gene>
<dbReference type="GO" id="GO:0004497">
    <property type="term" value="F:monooxygenase activity"/>
    <property type="evidence" value="ECO:0007669"/>
    <property type="project" value="UniProtKB-KW"/>
</dbReference>
<evidence type="ECO:0000259" key="1">
    <source>
        <dbReference type="PROSITE" id="PS51725"/>
    </source>
</evidence>